<evidence type="ECO:0000256" key="4">
    <source>
        <dbReference type="ARBA" id="ARBA00022989"/>
    </source>
</evidence>
<dbReference type="KEGG" id="nti:DNFV4_01502"/>
<dbReference type="Pfam" id="PF07690">
    <property type="entry name" value="MFS_1"/>
    <property type="match status" value="1"/>
</dbReference>
<sequence length="1141" mass="122597">MQASPSHPLRGLLIAQFFGAFNDNAWKLLVALLAIRQVTAAVGPTGPAFEAESQTQATLAFVVFTLPLMLFSIVAGVLADRVSKRTVLVFMKVAEVALMAAGTLALWVNPLGGWLLLVVLAGMGVHSALFSPAKYGILPELLPYEKLSIGNGLLKMWTFFAIIAGTTSGGILLEYSHQAPWLAGLVLTVFAAIGLVAAWTVPRVPPARLEGGLWATLAVAREAIRADRLLRLAIGINILFWTIASLFSQDMLIYAKSRLALSDALSGLPLAILAIGIGIGSVLAGRLSASKIEIGLIPPGSIGMVAGLLALGLMPPSLTGALVVMAVLGISSGFINVPINALIQWRTPADRRGAVIALGNTFMFGGVLAGSLGAGLLAQMGLSASDILLACAGIALAGTGVVFWLMPDSLIRFTIALLPRLLYRVTVIGRNAVPREGGALLVPNHVSFIDGLLLMASLDRPIRFVMDARYTAHPLARPIARALGAIPIASGSGPRVILRALGDAGKALDRGELVCIFPEGQITRTGGLLPFRRGFERIVKGRSVPIIPVHLDRIWGSIFSFVGGRFLTKWPSRIPFPITISFGTPLPSDAPVPEVRRAVQELGEAAWHLRKQDRIPLHRAAIRSMRRHPFRLAMADATKPSVRCWEALTGTVALARLLRPHWKDQQTVGIMLPPSVAGALVNIAATVAGHPTVNLNYTVGRGGLESAIQQASLRTVVTSRQFVEKAKLDLPSNVTMLWLDDLANGIGAPQRLLAMVLGLFAPLRWLERACGATKPTTMDDIVTIIFSSGSTGEPKGVMLSHFSIDANIEAALQVFHLDARDRLLGILPFFHSFGYLLVLWLSTINGNMVAYHPSPLDVVGVGEVTHRYRLTIFVATPTFLQLYLRRCTPEQFGSLRVVLTGAEKLTDRLAQSFEDRFGIRPLEGYGTTECAPVVSVNCPDFRAAGFFQPASRRGSVGHPLPGVSLRIVDPDSYEPLPAGTPGMLLVKGPNVMSGYLGKPDLTASVMRDGWYVTGDIAYVDEDGFLFITDRLSRFSKIGGEMVPHGRVEDALHEAAGSETMTFAVTGVPDEKKGEQLAVLHTLDDKQIPLLLEKLAESGLCNLFIPRRDAFVKVEKLPILGTGKLDLRELKRMATERLRGGN</sequence>
<keyword evidence="2" id="KW-0436">Ligase</keyword>
<dbReference type="PANTHER" id="PTHR24096">
    <property type="entry name" value="LONG-CHAIN-FATTY-ACID--COA LIGASE"/>
    <property type="match status" value="1"/>
</dbReference>
<proteinExistence type="inferred from homology"/>
<feature type="transmembrane region" description="Helical" evidence="6">
    <location>
        <begin position="387"/>
        <end position="406"/>
    </location>
</feature>
<dbReference type="CDD" id="cd06173">
    <property type="entry name" value="MFS_MefA_like"/>
    <property type="match status" value="1"/>
</dbReference>
<feature type="domain" description="Major facilitator superfamily (MFS) profile" evidence="7">
    <location>
        <begin position="12"/>
        <end position="410"/>
    </location>
</feature>
<comment type="similarity">
    <text evidence="1">Belongs to the ATP-dependent AMP-binding enzyme family.</text>
</comment>
<dbReference type="PROSITE" id="PS50850">
    <property type="entry name" value="MFS"/>
    <property type="match status" value="1"/>
</dbReference>
<dbReference type="Gene3D" id="1.20.1250.20">
    <property type="entry name" value="MFS general substrate transporter like domains"/>
    <property type="match status" value="1"/>
</dbReference>
<dbReference type="Pfam" id="PF01553">
    <property type="entry name" value="Acyltransferase"/>
    <property type="match status" value="1"/>
</dbReference>
<evidence type="ECO:0000313" key="9">
    <source>
        <dbReference type="Proteomes" id="UP001179121"/>
    </source>
</evidence>
<keyword evidence="9" id="KW-1185">Reference proteome</keyword>
<dbReference type="RefSeq" id="WP_289268031.1">
    <property type="nucleotide sequence ID" value="NZ_OX365700.1"/>
</dbReference>
<dbReference type="Pfam" id="PF00501">
    <property type="entry name" value="AMP-binding"/>
    <property type="match status" value="1"/>
</dbReference>
<feature type="transmembrane region" description="Helical" evidence="6">
    <location>
        <begin position="823"/>
        <end position="841"/>
    </location>
</feature>
<dbReference type="SUPFAM" id="SSF56801">
    <property type="entry name" value="Acetyl-CoA synthetase-like"/>
    <property type="match status" value="1"/>
</dbReference>
<evidence type="ECO:0000259" key="7">
    <source>
        <dbReference type="PROSITE" id="PS50850"/>
    </source>
</evidence>
<dbReference type="InterPro" id="IPR020846">
    <property type="entry name" value="MFS_dom"/>
</dbReference>
<dbReference type="CDD" id="cd07989">
    <property type="entry name" value="LPLAT_AGPAT-like"/>
    <property type="match status" value="1"/>
</dbReference>
<dbReference type="InterPro" id="IPR000873">
    <property type="entry name" value="AMP-dep_synth/lig_dom"/>
</dbReference>
<keyword evidence="5 6" id="KW-0472">Membrane</keyword>
<dbReference type="GO" id="GO:0022857">
    <property type="term" value="F:transmembrane transporter activity"/>
    <property type="evidence" value="ECO:0007669"/>
    <property type="project" value="InterPro"/>
</dbReference>
<dbReference type="InterPro" id="IPR045851">
    <property type="entry name" value="AMP-bd_C_sf"/>
</dbReference>
<dbReference type="EMBL" id="OX365700">
    <property type="protein sequence ID" value="CAI4031071.1"/>
    <property type="molecule type" value="Genomic_DNA"/>
</dbReference>
<feature type="transmembrane region" description="Helical" evidence="6">
    <location>
        <begin position="296"/>
        <end position="314"/>
    </location>
</feature>
<dbReference type="GO" id="GO:0016405">
    <property type="term" value="F:CoA-ligase activity"/>
    <property type="evidence" value="ECO:0007669"/>
    <property type="project" value="TreeGrafter"/>
</dbReference>
<evidence type="ECO:0000256" key="5">
    <source>
        <dbReference type="ARBA" id="ARBA00023136"/>
    </source>
</evidence>
<organism evidence="8 9">
    <name type="scientific">Nitrospira tepida</name>
    <dbReference type="NCBI Taxonomy" id="2973512"/>
    <lineage>
        <taxon>Bacteria</taxon>
        <taxon>Pseudomonadati</taxon>
        <taxon>Nitrospirota</taxon>
        <taxon>Nitrospiria</taxon>
        <taxon>Nitrospirales</taxon>
        <taxon>Nitrospiraceae</taxon>
        <taxon>Nitrospira</taxon>
    </lineage>
</organism>
<dbReference type="SUPFAM" id="SSF103473">
    <property type="entry name" value="MFS general substrate transporter"/>
    <property type="match status" value="1"/>
</dbReference>
<feature type="transmembrane region" description="Helical" evidence="6">
    <location>
        <begin position="229"/>
        <end position="247"/>
    </location>
</feature>
<reference evidence="8" key="1">
    <citation type="submission" date="2022-10" db="EMBL/GenBank/DDBJ databases">
        <authorList>
            <person name="Koch H."/>
        </authorList>
    </citation>
    <scope>NUCLEOTIDE SEQUENCE</scope>
    <source>
        <strain evidence="8">DNF</strain>
    </source>
</reference>
<dbReference type="AlphaFoldDB" id="A0AA86T3K1"/>
<feature type="transmembrane region" description="Helical" evidence="6">
    <location>
        <begin position="114"/>
        <end position="133"/>
    </location>
</feature>
<dbReference type="InterPro" id="IPR002123">
    <property type="entry name" value="Plipid/glycerol_acylTrfase"/>
</dbReference>
<evidence type="ECO:0000256" key="2">
    <source>
        <dbReference type="ARBA" id="ARBA00022598"/>
    </source>
</evidence>
<protein>
    <submittedName>
        <fullName evidence="8">Acyl-[ACP]--phospholipid O-acyltransferase</fullName>
    </submittedName>
</protein>
<dbReference type="GO" id="GO:0016746">
    <property type="term" value="F:acyltransferase activity"/>
    <property type="evidence" value="ECO:0007669"/>
    <property type="project" value="InterPro"/>
</dbReference>
<dbReference type="SUPFAM" id="SSF69593">
    <property type="entry name" value="Glycerol-3-phosphate (1)-acyltransferase"/>
    <property type="match status" value="1"/>
</dbReference>
<dbReference type="InterPro" id="IPR036259">
    <property type="entry name" value="MFS_trans_sf"/>
</dbReference>
<feature type="transmembrane region" description="Helical" evidence="6">
    <location>
        <begin position="154"/>
        <end position="173"/>
    </location>
</feature>
<feature type="transmembrane region" description="Helical" evidence="6">
    <location>
        <begin position="320"/>
        <end position="343"/>
    </location>
</feature>
<evidence type="ECO:0000256" key="6">
    <source>
        <dbReference type="SAM" id="Phobius"/>
    </source>
</evidence>
<evidence type="ECO:0000256" key="3">
    <source>
        <dbReference type="ARBA" id="ARBA00022692"/>
    </source>
</evidence>
<dbReference type="PANTHER" id="PTHR24096:SF149">
    <property type="entry name" value="AMP-BINDING DOMAIN-CONTAINING PROTEIN-RELATED"/>
    <property type="match status" value="1"/>
</dbReference>
<name>A0AA86T3K1_9BACT</name>
<dbReference type="Gene3D" id="3.40.50.12780">
    <property type="entry name" value="N-terminal domain of ligase-like"/>
    <property type="match status" value="1"/>
</dbReference>
<feature type="transmembrane region" description="Helical" evidence="6">
    <location>
        <begin position="355"/>
        <end position="381"/>
    </location>
</feature>
<dbReference type="Gene3D" id="3.30.300.30">
    <property type="match status" value="1"/>
</dbReference>
<gene>
    <name evidence="8" type="ORF">DNFV4_01502</name>
</gene>
<feature type="transmembrane region" description="Helical" evidence="6">
    <location>
        <begin position="179"/>
        <end position="201"/>
    </location>
</feature>
<evidence type="ECO:0000313" key="8">
    <source>
        <dbReference type="EMBL" id="CAI4031071.1"/>
    </source>
</evidence>
<accession>A0AA86T3K1</accession>
<keyword evidence="4 6" id="KW-1133">Transmembrane helix</keyword>
<dbReference type="InterPro" id="IPR011701">
    <property type="entry name" value="MFS"/>
</dbReference>
<dbReference type="NCBIfam" id="NF006386">
    <property type="entry name" value="PRK08633.1"/>
    <property type="match status" value="1"/>
</dbReference>
<feature type="transmembrane region" description="Helical" evidence="6">
    <location>
        <begin position="56"/>
        <end position="79"/>
    </location>
</feature>
<keyword evidence="3 6" id="KW-0812">Transmembrane</keyword>
<dbReference type="PROSITE" id="PS00455">
    <property type="entry name" value="AMP_BINDING"/>
    <property type="match status" value="1"/>
</dbReference>
<dbReference type="InterPro" id="IPR020845">
    <property type="entry name" value="AMP-binding_CS"/>
</dbReference>
<dbReference type="InterPro" id="IPR042099">
    <property type="entry name" value="ANL_N_sf"/>
</dbReference>
<dbReference type="SMART" id="SM00563">
    <property type="entry name" value="PlsC"/>
    <property type="match status" value="1"/>
</dbReference>
<feature type="transmembrane region" description="Helical" evidence="6">
    <location>
        <begin position="267"/>
        <end position="284"/>
    </location>
</feature>
<evidence type="ECO:0000256" key="1">
    <source>
        <dbReference type="ARBA" id="ARBA00006432"/>
    </source>
</evidence>
<dbReference type="Proteomes" id="UP001179121">
    <property type="component" value="Chromosome"/>
</dbReference>
<feature type="transmembrane region" description="Helical" evidence="6">
    <location>
        <begin position="86"/>
        <end position="108"/>
    </location>
</feature>